<dbReference type="Proteomes" id="UP000887565">
    <property type="component" value="Unplaced"/>
</dbReference>
<dbReference type="WBParaSite" id="nRc.2.0.1.t10571-RA">
    <property type="protein sequence ID" value="nRc.2.0.1.t10571-RA"/>
    <property type="gene ID" value="nRc.2.0.1.g10571"/>
</dbReference>
<protein>
    <submittedName>
        <fullName evidence="3">Uncharacterized protein</fullName>
    </submittedName>
</protein>
<organism evidence="2 3">
    <name type="scientific">Romanomermis culicivorax</name>
    <name type="common">Nematode worm</name>
    <dbReference type="NCBI Taxonomy" id="13658"/>
    <lineage>
        <taxon>Eukaryota</taxon>
        <taxon>Metazoa</taxon>
        <taxon>Ecdysozoa</taxon>
        <taxon>Nematoda</taxon>
        <taxon>Enoplea</taxon>
        <taxon>Dorylaimia</taxon>
        <taxon>Mermithida</taxon>
        <taxon>Mermithoidea</taxon>
        <taxon>Mermithidae</taxon>
        <taxon>Romanomermis</taxon>
    </lineage>
</organism>
<dbReference type="AlphaFoldDB" id="A0A915IBD7"/>
<feature type="region of interest" description="Disordered" evidence="1">
    <location>
        <begin position="106"/>
        <end position="137"/>
    </location>
</feature>
<evidence type="ECO:0000256" key="1">
    <source>
        <dbReference type="SAM" id="MobiDB-lite"/>
    </source>
</evidence>
<evidence type="ECO:0000313" key="3">
    <source>
        <dbReference type="WBParaSite" id="nRc.2.0.1.t10571-RA"/>
    </source>
</evidence>
<proteinExistence type="predicted"/>
<name>A0A915IBD7_ROMCU</name>
<keyword evidence="2" id="KW-1185">Reference proteome</keyword>
<accession>A0A915IBD7</accession>
<reference evidence="3" key="1">
    <citation type="submission" date="2022-11" db="UniProtKB">
        <authorList>
            <consortium name="WormBaseParasite"/>
        </authorList>
    </citation>
    <scope>IDENTIFICATION</scope>
</reference>
<feature type="region of interest" description="Disordered" evidence="1">
    <location>
        <begin position="54"/>
        <end position="73"/>
    </location>
</feature>
<evidence type="ECO:0000313" key="2">
    <source>
        <dbReference type="Proteomes" id="UP000887565"/>
    </source>
</evidence>
<sequence>MTTKNVQMQSVISQQPPVAVATNSPTMVANAFGEMLHAINDDVSIIEASPFPSATAPQSLKVHPAPQENPETSLGYALGVQQPIKPGKVREKVVRGKTGKLFLSHDRPTLHFKSPKPQNFPCASHHQSTGSEPGHFC</sequence>